<dbReference type="Proteomes" id="UP000494165">
    <property type="component" value="Unassembled WGS sequence"/>
</dbReference>
<dbReference type="AlphaFoldDB" id="A0A8S1E445"/>
<accession>A0A8S1E445</accession>
<gene>
    <name evidence="2" type="ORF">CLODIP_2_CD09493</name>
</gene>
<sequence length="236" mass="25862">MAPPRSVTGQRVSQQSDFCYIVSSLRSLARILYHDKGQQQLSVSPLLRLLPTLTGHTSHRLTIAWFLSAMVTFGDANRDLRQKRAEGRDGCSDGSLSQPPAHAADAFQDRMDLAAAIADNPQFRGFYAMRRELHPLGLARRLVATSSFAASIHPIAASRPSRAESDGDAGLVEAPCTSGADEVAAASSGQSRKRAFPSSHAPESEPLSKQLKEDRLRRQQQCSAYRRFASVRKQLF</sequence>
<evidence type="ECO:0000256" key="1">
    <source>
        <dbReference type="SAM" id="MobiDB-lite"/>
    </source>
</evidence>
<name>A0A8S1E445_9INSE</name>
<comment type="caution">
    <text evidence="2">The sequence shown here is derived from an EMBL/GenBank/DDBJ whole genome shotgun (WGS) entry which is preliminary data.</text>
</comment>
<protein>
    <submittedName>
        <fullName evidence="2">Uncharacterized protein</fullName>
    </submittedName>
</protein>
<proteinExistence type="predicted"/>
<evidence type="ECO:0000313" key="3">
    <source>
        <dbReference type="Proteomes" id="UP000494165"/>
    </source>
</evidence>
<feature type="region of interest" description="Disordered" evidence="1">
    <location>
        <begin position="180"/>
        <end position="218"/>
    </location>
</feature>
<dbReference type="EMBL" id="CADEPI010000604">
    <property type="protein sequence ID" value="CAB3387663.1"/>
    <property type="molecule type" value="Genomic_DNA"/>
</dbReference>
<keyword evidence="3" id="KW-1185">Reference proteome</keyword>
<organism evidence="2 3">
    <name type="scientific">Cloeon dipterum</name>
    <dbReference type="NCBI Taxonomy" id="197152"/>
    <lineage>
        <taxon>Eukaryota</taxon>
        <taxon>Metazoa</taxon>
        <taxon>Ecdysozoa</taxon>
        <taxon>Arthropoda</taxon>
        <taxon>Hexapoda</taxon>
        <taxon>Insecta</taxon>
        <taxon>Pterygota</taxon>
        <taxon>Palaeoptera</taxon>
        <taxon>Ephemeroptera</taxon>
        <taxon>Pisciforma</taxon>
        <taxon>Baetidae</taxon>
        <taxon>Cloeon</taxon>
    </lineage>
</organism>
<reference evidence="2 3" key="1">
    <citation type="submission" date="2020-04" db="EMBL/GenBank/DDBJ databases">
        <authorList>
            <person name="Alioto T."/>
            <person name="Alioto T."/>
            <person name="Gomez Garrido J."/>
        </authorList>
    </citation>
    <scope>NUCLEOTIDE SEQUENCE [LARGE SCALE GENOMIC DNA]</scope>
</reference>
<evidence type="ECO:0000313" key="2">
    <source>
        <dbReference type="EMBL" id="CAB3387663.1"/>
    </source>
</evidence>